<reference evidence="1 2" key="1">
    <citation type="submission" date="2019-06" db="EMBL/GenBank/DDBJ databases">
        <title>Sequencing the genomes of 1000 actinobacteria strains.</title>
        <authorList>
            <person name="Klenk H.-P."/>
        </authorList>
    </citation>
    <scope>NUCLEOTIDE SEQUENCE [LARGE SCALE GENOMIC DNA]</scope>
    <source>
        <strain evidence="1 2">DSM 43186</strain>
    </source>
</reference>
<dbReference type="InterPro" id="IPR036412">
    <property type="entry name" value="HAD-like_sf"/>
</dbReference>
<organism evidence="1 2">
    <name type="scientific">Thermopolyspora flexuosa</name>
    <dbReference type="NCBI Taxonomy" id="103836"/>
    <lineage>
        <taxon>Bacteria</taxon>
        <taxon>Bacillati</taxon>
        <taxon>Actinomycetota</taxon>
        <taxon>Actinomycetes</taxon>
        <taxon>Streptosporangiales</taxon>
        <taxon>Streptosporangiaceae</taxon>
        <taxon>Thermopolyspora</taxon>
    </lineage>
</organism>
<dbReference type="GO" id="GO:0006281">
    <property type="term" value="P:DNA repair"/>
    <property type="evidence" value="ECO:0007669"/>
    <property type="project" value="TreeGrafter"/>
</dbReference>
<evidence type="ECO:0000313" key="1">
    <source>
        <dbReference type="EMBL" id="TQM74349.1"/>
    </source>
</evidence>
<dbReference type="Proteomes" id="UP000319213">
    <property type="component" value="Unassembled WGS sequence"/>
</dbReference>
<dbReference type="Pfam" id="PF00702">
    <property type="entry name" value="Hydrolase"/>
    <property type="match status" value="1"/>
</dbReference>
<dbReference type="Gene3D" id="3.40.50.1000">
    <property type="entry name" value="HAD superfamily/HAD-like"/>
    <property type="match status" value="1"/>
</dbReference>
<dbReference type="AlphaFoldDB" id="A0A543IUW0"/>
<dbReference type="InterPro" id="IPR023214">
    <property type="entry name" value="HAD_sf"/>
</dbReference>
<name>A0A543IUW0_9ACTN</name>
<evidence type="ECO:0000313" key="2">
    <source>
        <dbReference type="Proteomes" id="UP000319213"/>
    </source>
</evidence>
<dbReference type="GO" id="GO:0008967">
    <property type="term" value="F:phosphoglycolate phosphatase activity"/>
    <property type="evidence" value="ECO:0007669"/>
    <property type="project" value="TreeGrafter"/>
</dbReference>
<comment type="caution">
    <text evidence="1">The sequence shown here is derived from an EMBL/GenBank/DDBJ whole genome shotgun (WGS) entry which is preliminary data.</text>
</comment>
<dbReference type="EMBL" id="VFPQ01000001">
    <property type="protein sequence ID" value="TQM74349.1"/>
    <property type="molecule type" value="Genomic_DNA"/>
</dbReference>
<dbReference type="PANTHER" id="PTHR43434:SF1">
    <property type="entry name" value="PHOSPHOGLYCOLATE PHOSPHATASE"/>
    <property type="match status" value="1"/>
</dbReference>
<dbReference type="PANTHER" id="PTHR43434">
    <property type="entry name" value="PHOSPHOGLYCOLATE PHOSPHATASE"/>
    <property type="match status" value="1"/>
</dbReference>
<gene>
    <name evidence="1" type="ORF">FHX40_1019</name>
</gene>
<dbReference type="SUPFAM" id="SSF56784">
    <property type="entry name" value="HAD-like"/>
    <property type="match status" value="1"/>
</dbReference>
<protein>
    <submittedName>
        <fullName evidence="1">HAD superfamily hydrolase (TIGR01549 family)</fullName>
    </submittedName>
</protein>
<accession>A0A543IUW0</accession>
<proteinExistence type="predicted"/>
<dbReference type="SFLD" id="SFLDS00003">
    <property type="entry name" value="Haloacid_Dehalogenase"/>
    <property type="match status" value="1"/>
</dbReference>
<dbReference type="SFLD" id="SFLDG01129">
    <property type="entry name" value="C1.5:_HAD__Beta-PGM__Phosphata"/>
    <property type="match status" value="1"/>
</dbReference>
<dbReference type="OrthoDB" id="9810501at2"/>
<dbReference type="InterPro" id="IPR050155">
    <property type="entry name" value="HAD-like_hydrolase_sf"/>
</dbReference>
<dbReference type="InterPro" id="IPR006439">
    <property type="entry name" value="HAD-SF_hydro_IA"/>
</dbReference>
<keyword evidence="2" id="KW-1185">Reference proteome</keyword>
<dbReference type="NCBIfam" id="TIGR01549">
    <property type="entry name" value="HAD-SF-IA-v1"/>
    <property type="match status" value="1"/>
</dbReference>
<keyword evidence="1" id="KW-0378">Hydrolase</keyword>
<sequence length="226" mass="23909">MVEAVVFDVGETLIDETRIWTRWADRLGVPAGTMLGLLGAMAAAGRPLVEAFRLVRPGFDLDEEIAAWEREDPHGLRVHFDADDLYPDVRPAFDALRAAGYRLIIAGNQPVQAADALAAMRLPVESIHTSDGWGVAKPDPAFFAKVTAVAGVPPARILYVGDRVDNDVLPAKRAGMRTALLRRGPWGYLHAARPEAAEADVVLDGLSGLVAALGADAGTARAGGAG</sequence>